<evidence type="ECO:0000259" key="3">
    <source>
        <dbReference type="Pfam" id="PF13472"/>
    </source>
</evidence>
<dbReference type="InterPro" id="IPR013830">
    <property type="entry name" value="SGNH_hydro"/>
</dbReference>
<dbReference type="InterPro" id="IPR036514">
    <property type="entry name" value="SGNH_hydro_sf"/>
</dbReference>
<reference evidence="4 5" key="1">
    <citation type="submission" date="2019-03" db="EMBL/GenBank/DDBJ databases">
        <authorList>
            <person name="Dong K."/>
        </authorList>
    </citation>
    <scope>NUCLEOTIDE SEQUENCE [LARGE SCALE GENOMIC DNA]</scope>
    <source>
        <strain evidence="5">dk512</strain>
    </source>
</reference>
<keyword evidence="5" id="KW-1185">Reference proteome</keyword>
<dbReference type="GO" id="GO:0016787">
    <property type="term" value="F:hydrolase activity"/>
    <property type="evidence" value="ECO:0007669"/>
    <property type="project" value="UniProtKB-KW"/>
</dbReference>
<feature type="region of interest" description="Disordered" evidence="1">
    <location>
        <begin position="26"/>
        <end position="98"/>
    </location>
</feature>
<protein>
    <submittedName>
        <fullName evidence="4">SGNH/GDSL hydrolase family protein</fullName>
    </submittedName>
</protein>
<dbReference type="PANTHER" id="PTHR30383">
    <property type="entry name" value="THIOESTERASE 1/PROTEASE 1/LYSOPHOSPHOLIPASE L1"/>
    <property type="match status" value="1"/>
</dbReference>
<accession>A0ABX5SS95</accession>
<evidence type="ECO:0000313" key="4">
    <source>
        <dbReference type="EMBL" id="QBR87740.1"/>
    </source>
</evidence>
<keyword evidence="2" id="KW-1133">Transmembrane helix</keyword>
<keyword evidence="2" id="KW-0472">Membrane</keyword>
<dbReference type="InterPro" id="IPR051532">
    <property type="entry name" value="Ester_Hydrolysis_Enzymes"/>
</dbReference>
<dbReference type="EMBL" id="CP038266">
    <property type="protein sequence ID" value="QBR87740.1"/>
    <property type="molecule type" value="Genomic_DNA"/>
</dbReference>
<organism evidence="4 5">
    <name type="scientific">Microbacterium wangchenii</name>
    <dbReference type="NCBI Taxonomy" id="2541726"/>
    <lineage>
        <taxon>Bacteria</taxon>
        <taxon>Bacillati</taxon>
        <taxon>Actinomycetota</taxon>
        <taxon>Actinomycetes</taxon>
        <taxon>Micrococcales</taxon>
        <taxon>Microbacteriaceae</taxon>
        <taxon>Microbacterium</taxon>
    </lineage>
</organism>
<proteinExistence type="predicted"/>
<sequence>MVGYAKKQKYGASHVLLARAVAAARGDSAPPPTAVQHRTPAGVGHRDRRRRAAARESRAFPCDVSGAVDVGRSGQSADGHASRPSLRSDSAIILPRRPRSRERPRVRILSSALGIAVALALVALAPACAPAAGTSAPPSPRAAAPPPAAEGAVRMAVVGDSISEGDSADFAGGDFGELSWLPWALDERVVFAGGWAVSGALTEAMAENVRPYDADVLVILGGTNDVALGVDLRDTERHLVRIAETAGVDRVVLVGVPPIDFAADAVDSYNEDLRQLAAERGWEFADAAAALRTSDDTYREGLTWDGVHPTVDGARLLGEAIRAHVLE</sequence>
<feature type="domain" description="SGNH hydrolase-type esterase" evidence="3">
    <location>
        <begin position="157"/>
        <end position="316"/>
    </location>
</feature>
<dbReference type="Proteomes" id="UP000295748">
    <property type="component" value="Chromosome"/>
</dbReference>
<dbReference type="SUPFAM" id="SSF52266">
    <property type="entry name" value="SGNH hydrolase"/>
    <property type="match status" value="1"/>
</dbReference>
<name>A0ABX5SS95_9MICO</name>
<evidence type="ECO:0000313" key="5">
    <source>
        <dbReference type="Proteomes" id="UP000295748"/>
    </source>
</evidence>
<gene>
    <name evidence="4" type="ORF">E4K62_02915</name>
</gene>
<dbReference type="Gene3D" id="3.40.50.1110">
    <property type="entry name" value="SGNH hydrolase"/>
    <property type="match status" value="1"/>
</dbReference>
<evidence type="ECO:0000256" key="2">
    <source>
        <dbReference type="SAM" id="Phobius"/>
    </source>
</evidence>
<keyword evidence="2" id="KW-0812">Transmembrane</keyword>
<evidence type="ECO:0000256" key="1">
    <source>
        <dbReference type="SAM" id="MobiDB-lite"/>
    </source>
</evidence>
<feature type="transmembrane region" description="Helical" evidence="2">
    <location>
        <begin position="106"/>
        <end position="125"/>
    </location>
</feature>
<dbReference type="Pfam" id="PF13472">
    <property type="entry name" value="Lipase_GDSL_2"/>
    <property type="match status" value="1"/>
</dbReference>
<keyword evidence="4" id="KW-0378">Hydrolase</keyword>
<dbReference type="PANTHER" id="PTHR30383:SF5">
    <property type="entry name" value="SGNH HYDROLASE-TYPE ESTERASE DOMAIN-CONTAINING PROTEIN"/>
    <property type="match status" value="1"/>
</dbReference>